<name>A0A4R5NAA1_9LACO</name>
<evidence type="ECO:0000256" key="2">
    <source>
        <dbReference type="SAM" id="Phobius"/>
    </source>
</evidence>
<dbReference type="InterPro" id="IPR007060">
    <property type="entry name" value="FtsL/DivIC"/>
</dbReference>
<keyword evidence="2" id="KW-1133">Transmembrane helix</keyword>
<protein>
    <recommendedName>
        <fullName evidence="5">Septum formation initiator</fullName>
    </recommendedName>
</protein>
<dbReference type="AlphaFoldDB" id="A0A4R5NAA1"/>
<gene>
    <name evidence="3" type="ORF">C5L23_001204</name>
</gene>
<comment type="caution">
    <text evidence="3">The sequence shown here is derived from an EMBL/GenBank/DDBJ whole genome shotgun (WGS) entry which is preliminary data.</text>
</comment>
<dbReference type="Proteomes" id="UP000295681">
    <property type="component" value="Unassembled WGS sequence"/>
</dbReference>
<evidence type="ECO:0000313" key="3">
    <source>
        <dbReference type="EMBL" id="TDG69073.1"/>
    </source>
</evidence>
<feature type="transmembrane region" description="Helical" evidence="2">
    <location>
        <begin position="48"/>
        <end position="65"/>
    </location>
</feature>
<dbReference type="STRING" id="907931.GCA_000165675_01167"/>
<keyword evidence="2" id="KW-0472">Membrane</keyword>
<dbReference type="Pfam" id="PF04977">
    <property type="entry name" value="DivIC"/>
    <property type="match status" value="1"/>
</dbReference>
<organism evidence="3 4">
    <name type="scientific">Leuconostoc fallax</name>
    <dbReference type="NCBI Taxonomy" id="1251"/>
    <lineage>
        <taxon>Bacteria</taxon>
        <taxon>Bacillati</taxon>
        <taxon>Bacillota</taxon>
        <taxon>Bacilli</taxon>
        <taxon>Lactobacillales</taxon>
        <taxon>Lactobacillaceae</taxon>
        <taxon>Leuconostoc</taxon>
    </lineage>
</organism>
<evidence type="ECO:0000256" key="1">
    <source>
        <dbReference type="SAM" id="Coils"/>
    </source>
</evidence>
<accession>A0A4R5NAA1</accession>
<dbReference type="InterPro" id="IPR039076">
    <property type="entry name" value="DivIC"/>
</dbReference>
<evidence type="ECO:0000313" key="4">
    <source>
        <dbReference type="Proteomes" id="UP000295681"/>
    </source>
</evidence>
<dbReference type="GO" id="GO:0051301">
    <property type="term" value="P:cell division"/>
    <property type="evidence" value="ECO:0007669"/>
    <property type="project" value="InterPro"/>
</dbReference>
<evidence type="ECO:0008006" key="5">
    <source>
        <dbReference type="Google" id="ProtNLM"/>
    </source>
</evidence>
<dbReference type="EMBL" id="PUFI01000007">
    <property type="protein sequence ID" value="TDG69073.1"/>
    <property type="molecule type" value="Genomic_DNA"/>
</dbReference>
<feature type="coiled-coil region" evidence="1">
    <location>
        <begin position="70"/>
        <end position="97"/>
    </location>
</feature>
<dbReference type="PANTHER" id="PTHR40027">
    <property type="entry name" value="CELL DIVISION PROTEIN DIVIC"/>
    <property type="match status" value="1"/>
</dbReference>
<proteinExistence type="predicted"/>
<dbReference type="RefSeq" id="WP_133264240.1">
    <property type="nucleotide sequence ID" value="NZ_JAGYGP010000004.1"/>
</dbReference>
<keyword evidence="1" id="KW-0175">Coiled coil</keyword>
<dbReference type="PANTHER" id="PTHR40027:SF1">
    <property type="entry name" value="CELL DIVISION PROTEIN DIVIC"/>
    <property type="match status" value="1"/>
</dbReference>
<reference evidence="3 4" key="1">
    <citation type="journal article" date="2019" name="Appl. Microbiol. Biotechnol.">
        <title>Uncovering carbohydrate metabolism through a genotype-phenotype association study of 56 lactic acid bacteria genomes.</title>
        <authorList>
            <person name="Buron-Moles G."/>
            <person name="Chailyan A."/>
            <person name="Dolejs I."/>
            <person name="Forster J."/>
            <person name="Miks M.H."/>
        </authorList>
    </citation>
    <scope>NUCLEOTIDE SEQUENCE [LARGE SCALE GENOMIC DNA]</scope>
    <source>
        <strain evidence="3 4">ATCC 700006</strain>
    </source>
</reference>
<keyword evidence="4" id="KW-1185">Reference proteome</keyword>
<keyword evidence="2" id="KW-0812">Transmembrane</keyword>
<sequence length="131" mass="15089">MIRSSNNQQSNITPLNPKIAEQIRDAQSVNAKRAAYYRKKHKQREKRIYIIGGILMAFFGIQLLIGQVKLHASNQAVTNTQQELQSVKRKNANLKADLTQLNDPTYLQMILRDKYGYTKKGELIYNLPDKN</sequence>